<sequence length="176" mass="19036">MAPNTARNGKDNKLPAQERAIIVSWVGPSSDTIFYKISASQVQQAMRTIGSIDYHISPKSDINSEFGLVMPLQPDAAGKNKVLGRQLIGVLSGVPIHPQDVPSLNSFGLMHQDVVKLHCVKSAASHGLSEVHAHDHDATHSCNPINLCFLLKSCLQDKTQDKLEARLGPLSERAGL</sequence>
<comment type="caution">
    <text evidence="1">The sequence shown here is derived from an EMBL/GenBank/DDBJ whole genome shotgun (WGS) entry which is preliminary data.</text>
</comment>
<gene>
    <name evidence="1" type="ORF">B0H17DRAFT_1140099</name>
</gene>
<protein>
    <submittedName>
        <fullName evidence="1">Uncharacterized protein</fullName>
    </submittedName>
</protein>
<name>A0AAD7D336_MYCRO</name>
<organism evidence="1 2">
    <name type="scientific">Mycena rosella</name>
    <name type="common">Pink bonnet</name>
    <name type="synonym">Agaricus rosellus</name>
    <dbReference type="NCBI Taxonomy" id="1033263"/>
    <lineage>
        <taxon>Eukaryota</taxon>
        <taxon>Fungi</taxon>
        <taxon>Dikarya</taxon>
        <taxon>Basidiomycota</taxon>
        <taxon>Agaricomycotina</taxon>
        <taxon>Agaricomycetes</taxon>
        <taxon>Agaricomycetidae</taxon>
        <taxon>Agaricales</taxon>
        <taxon>Marasmiineae</taxon>
        <taxon>Mycenaceae</taxon>
        <taxon>Mycena</taxon>
    </lineage>
</organism>
<dbReference type="Proteomes" id="UP001221757">
    <property type="component" value="Unassembled WGS sequence"/>
</dbReference>
<dbReference type="EMBL" id="JARKIE010000146">
    <property type="protein sequence ID" value="KAJ7676122.1"/>
    <property type="molecule type" value="Genomic_DNA"/>
</dbReference>
<evidence type="ECO:0000313" key="2">
    <source>
        <dbReference type="Proteomes" id="UP001221757"/>
    </source>
</evidence>
<proteinExistence type="predicted"/>
<keyword evidence="2" id="KW-1185">Reference proteome</keyword>
<dbReference type="AlphaFoldDB" id="A0AAD7D336"/>
<reference evidence="1" key="1">
    <citation type="submission" date="2023-03" db="EMBL/GenBank/DDBJ databases">
        <title>Massive genome expansion in bonnet fungi (Mycena s.s.) driven by repeated elements and novel gene families across ecological guilds.</title>
        <authorList>
            <consortium name="Lawrence Berkeley National Laboratory"/>
            <person name="Harder C.B."/>
            <person name="Miyauchi S."/>
            <person name="Viragh M."/>
            <person name="Kuo A."/>
            <person name="Thoen E."/>
            <person name="Andreopoulos B."/>
            <person name="Lu D."/>
            <person name="Skrede I."/>
            <person name="Drula E."/>
            <person name="Henrissat B."/>
            <person name="Morin E."/>
            <person name="Kohler A."/>
            <person name="Barry K."/>
            <person name="LaButti K."/>
            <person name="Morin E."/>
            <person name="Salamov A."/>
            <person name="Lipzen A."/>
            <person name="Mereny Z."/>
            <person name="Hegedus B."/>
            <person name="Baldrian P."/>
            <person name="Stursova M."/>
            <person name="Weitz H."/>
            <person name="Taylor A."/>
            <person name="Grigoriev I.V."/>
            <person name="Nagy L.G."/>
            <person name="Martin F."/>
            <person name="Kauserud H."/>
        </authorList>
    </citation>
    <scope>NUCLEOTIDE SEQUENCE</scope>
    <source>
        <strain evidence="1">CBHHK067</strain>
    </source>
</reference>
<evidence type="ECO:0000313" key="1">
    <source>
        <dbReference type="EMBL" id="KAJ7676122.1"/>
    </source>
</evidence>
<accession>A0AAD7D336</accession>